<dbReference type="Proteomes" id="UP000759131">
    <property type="component" value="Unassembled WGS sequence"/>
</dbReference>
<dbReference type="InterPro" id="IPR036734">
    <property type="entry name" value="Neur_chan_lig-bd_sf"/>
</dbReference>
<organism evidence="2">
    <name type="scientific">Medioppia subpectinata</name>
    <dbReference type="NCBI Taxonomy" id="1979941"/>
    <lineage>
        <taxon>Eukaryota</taxon>
        <taxon>Metazoa</taxon>
        <taxon>Ecdysozoa</taxon>
        <taxon>Arthropoda</taxon>
        <taxon>Chelicerata</taxon>
        <taxon>Arachnida</taxon>
        <taxon>Acari</taxon>
        <taxon>Acariformes</taxon>
        <taxon>Sarcoptiformes</taxon>
        <taxon>Oribatida</taxon>
        <taxon>Brachypylina</taxon>
        <taxon>Oppioidea</taxon>
        <taxon>Oppiidae</taxon>
        <taxon>Medioppia</taxon>
    </lineage>
</organism>
<name>A0A7R9L178_9ACAR</name>
<accession>A0A7R9L178</accession>
<dbReference type="Gene3D" id="2.70.170.10">
    <property type="entry name" value="Neurotransmitter-gated ion-channel ligand-binding domain"/>
    <property type="match status" value="1"/>
</dbReference>
<dbReference type="GO" id="GO:0005230">
    <property type="term" value="F:extracellular ligand-gated monoatomic ion channel activity"/>
    <property type="evidence" value="ECO:0007669"/>
    <property type="project" value="InterPro"/>
</dbReference>
<proteinExistence type="predicted"/>
<evidence type="ECO:0000259" key="1">
    <source>
        <dbReference type="Pfam" id="PF02931"/>
    </source>
</evidence>
<dbReference type="SUPFAM" id="SSF63712">
    <property type="entry name" value="Nicotinic receptor ligand binding domain-like"/>
    <property type="match status" value="1"/>
</dbReference>
<dbReference type="InterPro" id="IPR006202">
    <property type="entry name" value="Neur_chan_lig-bd"/>
</dbReference>
<reference evidence="2" key="1">
    <citation type="submission" date="2020-11" db="EMBL/GenBank/DDBJ databases">
        <authorList>
            <person name="Tran Van P."/>
        </authorList>
    </citation>
    <scope>NUCLEOTIDE SEQUENCE</scope>
</reference>
<evidence type="ECO:0000313" key="3">
    <source>
        <dbReference type="Proteomes" id="UP000759131"/>
    </source>
</evidence>
<feature type="non-terminal residue" evidence="2">
    <location>
        <position position="1"/>
    </location>
</feature>
<keyword evidence="3" id="KW-1185">Reference proteome</keyword>
<dbReference type="EMBL" id="CAJPIZ010012264">
    <property type="protein sequence ID" value="CAG2113603.1"/>
    <property type="molecule type" value="Genomic_DNA"/>
</dbReference>
<dbReference type="AlphaFoldDB" id="A0A7R9L178"/>
<protein>
    <recommendedName>
        <fullName evidence="1">Neurotransmitter-gated ion-channel ligand-binding domain-containing protein</fullName>
    </recommendedName>
</protein>
<dbReference type="GO" id="GO:0016020">
    <property type="term" value="C:membrane"/>
    <property type="evidence" value="ECO:0007669"/>
    <property type="project" value="InterPro"/>
</dbReference>
<dbReference type="EMBL" id="OC866839">
    <property type="protein sequence ID" value="CAD7633173.1"/>
    <property type="molecule type" value="Genomic_DNA"/>
</dbReference>
<dbReference type="OrthoDB" id="6494256at2759"/>
<gene>
    <name evidence="2" type="ORF">OSB1V03_LOCUS13571</name>
</gene>
<feature type="domain" description="Neurotransmitter-gated ion-channel ligand-binding" evidence="1">
    <location>
        <begin position="30"/>
        <end position="74"/>
    </location>
</feature>
<evidence type="ECO:0000313" key="2">
    <source>
        <dbReference type="EMBL" id="CAD7633173.1"/>
    </source>
</evidence>
<sequence>MDAIKRLRKDLFTNRGYDPMIIPVKNWSHTLNVAVTFNLDDQHLTWKPEDYGGIGAIRVKPEEVFKPDIMLYNAA</sequence>
<dbReference type="Pfam" id="PF02931">
    <property type="entry name" value="Neur_chan_LBD"/>
    <property type="match status" value="1"/>
</dbReference>